<dbReference type="EMBL" id="FQXN01000002">
    <property type="protein sequence ID" value="SHH27655.1"/>
    <property type="molecule type" value="Genomic_DNA"/>
</dbReference>
<gene>
    <name evidence="1" type="ORF">SAMN02745199_0516</name>
</gene>
<dbReference type="SUPFAM" id="SSF54611">
    <property type="entry name" value="SecB-like"/>
    <property type="match status" value="1"/>
</dbReference>
<dbReference type="STRING" id="1123380.SAMN02745199_0516"/>
<dbReference type="OrthoDB" id="48152at2"/>
<dbReference type="AlphaFoldDB" id="A0A1M5RN22"/>
<keyword evidence="2" id="KW-1185">Reference proteome</keyword>
<evidence type="ECO:0000313" key="1">
    <source>
        <dbReference type="EMBL" id="SHH27655.1"/>
    </source>
</evidence>
<dbReference type="RefSeq" id="WP_073071890.1">
    <property type="nucleotide sequence ID" value="NZ_FQXN01000002.1"/>
</dbReference>
<protein>
    <submittedName>
        <fullName evidence="1">Preprotein translocase subunit SecB</fullName>
    </submittedName>
</protein>
<sequence length="146" mass="16641">MMKAQKSDIEFLDYKITKFEYVNLLQSKEENIKYEVRVNPQIGKIVKDDEHGKYFVRLDLALQINGKKGRTILTKIRCSITGLFAGSTKLNEKDFLSLCATSGFANLIMITRSVIISFTSQSGNIPVIMPLINLLKTYEQNSQKKE</sequence>
<dbReference type="Gene3D" id="3.10.420.10">
    <property type="entry name" value="SecB-like"/>
    <property type="match status" value="1"/>
</dbReference>
<organism evidence="1 2">
    <name type="scientific">Thermosipho atlanticus DSM 15807</name>
    <dbReference type="NCBI Taxonomy" id="1123380"/>
    <lineage>
        <taxon>Bacteria</taxon>
        <taxon>Thermotogati</taxon>
        <taxon>Thermotogota</taxon>
        <taxon>Thermotogae</taxon>
        <taxon>Thermotogales</taxon>
        <taxon>Fervidobacteriaceae</taxon>
        <taxon>Thermosipho</taxon>
    </lineage>
</organism>
<reference evidence="2" key="1">
    <citation type="submission" date="2016-11" db="EMBL/GenBank/DDBJ databases">
        <authorList>
            <person name="Varghese N."/>
            <person name="Submissions S."/>
        </authorList>
    </citation>
    <scope>NUCLEOTIDE SEQUENCE [LARGE SCALE GENOMIC DNA]</scope>
    <source>
        <strain evidence="2">DSM 15807</strain>
    </source>
</reference>
<dbReference type="Proteomes" id="UP000242592">
    <property type="component" value="Unassembled WGS sequence"/>
</dbReference>
<accession>A0A1M5RN22</accession>
<name>A0A1M5RN22_9BACT</name>
<evidence type="ECO:0000313" key="2">
    <source>
        <dbReference type="Proteomes" id="UP000242592"/>
    </source>
</evidence>
<proteinExistence type="predicted"/>
<dbReference type="InterPro" id="IPR035958">
    <property type="entry name" value="SecB-like_sf"/>
</dbReference>